<dbReference type="Pfam" id="PF05875">
    <property type="entry name" value="Ceramidase"/>
    <property type="match status" value="1"/>
</dbReference>
<feature type="transmembrane region" description="Helical" evidence="17">
    <location>
        <begin position="682"/>
        <end position="703"/>
    </location>
</feature>
<keyword evidence="19" id="KW-1185">Reference proteome</keyword>
<dbReference type="PROSITE" id="PS00086">
    <property type="entry name" value="CYTOCHROME_P450"/>
    <property type="match status" value="1"/>
</dbReference>
<dbReference type="Gene3D" id="1.10.630.10">
    <property type="entry name" value="Cytochrome P450"/>
    <property type="match status" value="1"/>
</dbReference>
<evidence type="ECO:0000256" key="1">
    <source>
        <dbReference type="ARBA" id="ARBA00001971"/>
    </source>
</evidence>
<dbReference type="SUPFAM" id="SSF48264">
    <property type="entry name" value="Cytochrome P450"/>
    <property type="match status" value="1"/>
</dbReference>
<feature type="binding site" evidence="15">
    <location>
        <position position="566"/>
    </location>
    <ligand>
        <name>Ca(2+)</name>
        <dbReference type="ChEBI" id="CHEBI:29108"/>
    </ligand>
</feature>
<dbReference type="Proteomes" id="UP000094526">
    <property type="component" value="Unassembled WGS sequence"/>
</dbReference>
<evidence type="ECO:0000256" key="9">
    <source>
        <dbReference type="ARBA" id="ARBA00022989"/>
    </source>
</evidence>
<name>A0A1C1CBJ2_9EURO</name>
<keyword evidence="9 17" id="KW-1133">Transmembrane helix</keyword>
<evidence type="ECO:0000256" key="12">
    <source>
        <dbReference type="ARBA" id="ARBA00023033"/>
    </source>
</evidence>
<dbReference type="InterPro" id="IPR050121">
    <property type="entry name" value="Cytochrome_P450_monoxygenase"/>
</dbReference>
<feature type="transmembrane region" description="Helical" evidence="17">
    <location>
        <begin position="658"/>
        <end position="676"/>
    </location>
</feature>
<comment type="similarity">
    <text evidence="4">Belongs to the cytochrome P450 family.</text>
</comment>
<evidence type="ECO:0000256" key="16">
    <source>
        <dbReference type="PIRSR" id="PIRSR608901-2"/>
    </source>
</evidence>
<dbReference type="PANTHER" id="PTHR24305">
    <property type="entry name" value="CYTOCHROME P450"/>
    <property type="match status" value="1"/>
</dbReference>
<evidence type="ECO:0000256" key="10">
    <source>
        <dbReference type="ARBA" id="ARBA00023002"/>
    </source>
</evidence>
<keyword evidence="7 14" id="KW-0479">Metal-binding</keyword>
<dbReference type="VEuPathDB" id="FungiDB:CLCR_01398"/>
<comment type="caution">
    <text evidence="18">The sequence shown here is derived from an EMBL/GenBank/DDBJ whole genome shotgun (WGS) entry which is preliminary data.</text>
</comment>
<dbReference type="GO" id="GO:0020037">
    <property type="term" value="F:heme binding"/>
    <property type="evidence" value="ECO:0007669"/>
    <property type="project" value="InterPro"/>
</dbReference>
<keyword evidence="6 17" id="KW-0812">Transmembrane</keyword>
<evidence type="ECO:0000256" key="7">
    <source>
        <dbReference type="ARBA" id="ARBA00022723"/>
    </source>
</evidence>
<feature type="transmembrane region" description="Helical" evidence="17">
    <location>
        <begin position="601"/>
        <end position="622"/>
    </location>
</feature>
<accession>A0A1C1CBJ2</accession>
<evidence type="ECO:0000313" key="18">
    <source>
        <dbReference type="EMBL" id="OCT45832.1"/>
    </source>
</evidence>
<dbReference type="OrthoDB" id="3945418at2759"/>
<dbReference type="GO" id="GO:0016020">
    <property type="term" value="C:membrane"/>
    <property type="evidence" value="ECO:0007669"/>
    <property type="project" value="UniProtKB-SubCell"/>
</dbReference>
<dbReference type="InterPro" id="IPR001128">
    <property type="entry name" value="Cyt_P450"/>
</dbReference>
<sequence length="789" mass="89041">MAFDSYLKLAASLAVASFGGLACLVLYRLFFHPLSKIPGPKLAAISRLYDFYYDCILGGKFVFKIEELHKQYEFSIGPIVRIGPNEVHIHDPDFFDEFYNVTSRLDKDGWYYAFVGSKDAGFGTANVDLHRARRKAMSRFFAASAISNLESSSQEKVAKLCQRLRSMRETGKPVNLSNAFRCLAADSVTNYCMPKAFNLLDSIDFADDYNRQARVISHIAAWHRHIPIIIPIFMRMPRWAVAATSTEGAVMAFDFQTDLARQAADAVHAEKRSDRSVLDGIINSDAIPESDKSVDRITQEARTLVGAGSETTGNTLETITFHVLANPDKLRRLKEELAQVVETSKGSADTLSNYSTLQRLPYLTAVINEGLRIACSVSGRLARVNHRQAYTYGSYLLPPGTVISMAIRSNHTFEPVYPEPLMYKPERWLVEGEELKRLEKYFVPFGRGGRSCIGKELALMNLYLTIAAFFHHFDAELFETTRKDIEIEHDYFSPFPAVDSKGLRVMLKPSSPPRALSYERTRRTGTINSVTVASFLIMGLERNFAGDVKAHLGYWGPPTSVANFCEEDYSVTLYVGEFVNSFTNLAYVYWAFRTLLPGESLLTQPSNVALFFVGVTSLLFHLTLKYETQVCDDLSMFWVCAALVYELYTLGWSRSAKWAFGSVLTMALGVISAYHYALHQLWLHNTTFIALVTAIWPRVLYLIRTRFKGEVKRYWTREFRVGGLCFLMGFVVWVLDSAYCGALRDARKALGMPLGFLLELHGWWHILTAVGAGYCIRVTKVLTKEQQSP</sequence>
<dbReference type="VEuPathDB" id="FungiDB:G647_03724"/>
<feature type="binding site" evidence="15">
    <location>
        <position position="577"/>
    </location>
    <ligand>
        <name>Ca(2+)</name>
        <dbReference type="ChEBI" id="CHEBI:29108"/>
    </ligand>
</feature>
<keyword evidence="15" id="KW-0106">Calcium</keyword>
<dbReference type="GO" id="GO:0005506">
    <property type="term" value="F:iron ion binding"/>
    <property type="evidence" value="ECO:0007669"/>
    <property type="project" value="InterPro"/>
</dbReference>
<comment type="similarity">
    <text evidence="3">Belongs to the alkaline ceramidase family.</text>
</comment>
<evidence type="ECO:0000256" key="13">
    <source>
        <dbReference type="ARBA" id="ARBA00023136"/>
    </source>
</evidence>
<dbReference type="VEuPathDB" id="FungiDB:G647_03725"/>
<dbReference type="CDD" id="cd11062">
    <property type="entry name" value="CYP58-like"/>
    <property type="match status" value="1"/>
</dbReference>
<dbReference type="STRING" id="86049.A0A1C1CBJ2"/>
<feature type="transmembrane region" description="Helical" evidence="17">
    <location>
        <begin position="6"/>
        <end position="27"/>
    </location>
</feature>
<keyword evidence="8" id="KW-0378">Hydrolase</keyword>
<comment type="cofactor">
    <cofactor evidence="1 14">
        <name>heme</name>
        <dbReference type="ChEBI" id="CHEBI:30413"/>
    </cofactor>
</comment>
<evidence type="ECO:0000256" key="11">
    <source>
        <dbReference type="ARBA" id="ARBA00023004"/>
    </source>
</evidence>
<dbReference type="GO" id="GO:0004497">
    <property type="term" value="F:monooxygenase activity"/>
    <property type="evidence" value="ECO:0007669"/>
    <property type="project" value="UniProtKB-KW"/>
</dbReference>
<gene>
    <name evidence="18" type="primary">CYP-66</name>
    <name evidence="18" type="ORF">CLCR_01398</name>
</gene>
<dbReference type="PANTHER" id="PTHR24305:SF157">
    <property type="entry name" value="N-ACETYLTRYPTOPHAN 6-HYDROXYLASE IVOC-RELATED"/>
    <property type="match status" value="1"/>
</dbReference>
<evidence type="ECO:0000313" key="19">
    <source>
        <dbReference type="Proteomes" id="UP000094526"/>
    </source>
</evidence>
<keyword evidence="11 14" id="KW-0408">Iron</keyword>
<evidence type="ECO:0000256" key="6">
    <source>
        <dbReference type="ARBA" id="ARBA00022692"/>
    </source>
</evidence>
<dbReference type="GO" id="GO:0016811">
    <property type="term" value="F:hydrolase activity, acting on carbon-nitrogen (but not peptide) bonds, in linear amides"/>
    <property type="evidence" value="ECO:0007669"/>
    <property type="project" value="InterPro"/>
</dbReference>
<feature type="binding site" evidence="16">
    <location>
        <position position="621"/>
    </location>
    <ligand>
        <name>Zn(2+)</name>
        <dbReference type="ChEBI" id="CHEBI:29105"/>
        <note>catalytic</note>
    </ligand>
</feature>
<feature type="binding site" description="axial binding residue" evidence="14">
    <location>
        <position position="452"/>
    </location>
    <ligand>
        <name>heme</name>
        <dbReference type="ChEBI" id="CHEBI:30413"/>
    </ligand>
    <ligandPart>
        <name>Fe</name>
        <dbReference type="ChEBI" id="CHEBI:18248"/>
    </ligandPart>
</feature>
<evidence type="ECO:0000256" key="5">
    <source>
        <dbReference type="ARBA" id="ARBA00022617"/>
    </source>
</evidence>
<evidence type="ECO:0000256" key="15">
    <source>
        <dbReference type="PIRSR" id="PIRSR608901-1"/>
    </source>
</evidence>
<evidence type="ECO:0000256" key="8">
    <source>
        <dbReference type="ARBA" id="ARBA00022801"/>
    </source>
</evidence>
<keyword evidence="10" id="KW-0560">Oxidoreductase</keyword>
<comment type="subcellular location">
    <subcellularLocation>
        <location evidence="2">Membrane</location>
        <topology evidence="2">Multi-pass membrane protein</topology>
    </subcellularLocation>
</comment>
<dbReference type="InterPro" id="IPR008901">
    <property type="entry name" value="ACER"/>
</dbReference>
<dbReference type="GO" id="GO:0016705">
    <property type="term" value="F:oxidoreductase activity, acting on paired donors, with incorporation or reduction of molecular oxygen"/>
    <property type="evidence" value="ECO:0007669"/>
    <property type="project" value="InterPro"/>
</dbReference>
<reference evidence="19" key="1">
    <citation type="submission" date="2015-07" db="EMBL/GenBank/DDBJ databases">
        <authorList>
            <person name="Teixeira M.M."/>
            <person name="Souza R.C."/>
            <person name="Almeida L.G."/>
            <person name="Vicente V.A."/>
            <person name="de Hoog S."/>
            <person name="Bocca A.L."/>
            <person name="de Almeida S.R."/>
            <person name="Vasconcelos A.T."/>
            <person name="Felipe M.S."/>
        </authorList>
    </citation>
    <scope>NUCLEOTIDE SEQUENCE [LARGE SCALE GENOMIC DNA]</scope>
    <source>
        <strain evidence="19">KSF</strain>
    </source>
</reference>
<dbReference type="InterPro" id="IPR002401">
    <property type="entry name" value="Cyt_P450_E_grp-I"/>
</dbReference>
<feature type="binding site" evidence="16">
    <location>
        <position position="765"/>
    </location>
    <ligand>
        <name>Zn(2+)</name>
        <dbReference type="ChEBI" id="CHEBI:29105"/>
        <note>catalytic</note>
    </ligand>
</feature>
<dbReference type="PRINTS" id="PR00385">
    <property type="entry name" value="P450"/>
</dbReference>
<evidence type="ECO:0000256" key="3">
    <source>
        <dbReference type="ARBA" id="ARBA00009780"/>
    </source>
</evidence>
<evidence type="ECO:0000256" key="17">
    <source>
        <dbReference type="SAM" id="Phobius"/>
    </source>
</evidence>
<keyword evidence="13 17" id="KW-0472">Membrane</keyword>
<dbReference type="InterPro" id="IPR036396">
    <property type="entry name" value="Cyt_P450_sf"/>
</dbReference>
<feature type="transmembrane region" description="Helical" evidence="17">
    <location>
        <begin position="634"/>
        <end position="651"/>
    </location>
</feature>
<keyword evidence="12 18" id="KW-0503">Monooxygenase</keyword>
<dbReference type="EMBL" id="LGRB01000019">
    <property type="protein sequence ID" value="OCT45832.1"/>
    <property type="molecule type" value="Genomic_DNA"/>
</dbReference>
<dbReference type="GO" id="GO:0006672">
    <property type="term" value="P:ceramide metabolic process"/>
    <property type="evidence" value="ECO:0007669"/>
    <property type="project" value="InterPro"/>
</dbReference>
<keyword evidence="16" id="KW-0862">Zinc</keyword>
<proteinExistence type="inferred from homology"/>
<dbReference type="InterPro" id="IPR017972">
    <property type="entry name" value="Cyt_P450_CS"/>
</dbReference>
<dbReference type="Pfam" id="PF00067">
    <property type="entry name" value="p450"/>
    <property type="match status" value="1"/>
</dbReference>
<dbReference type="AlphaFoldDB" id="A0A1C1CBJ2"/>
<feature type="transmembrane region" description="Helical" evidence="17">
    <location>
        <begin position="762"/>
        <end position="779"/>
    </location>
</feature>
<organism evidence="18 19">
    <name type="scientific">Cladophialophora carrionii</name>
    <dbReference type="NCBI Taxonomy" id="86049"/>
    <lineage>
        <taxon>Eukaryota</taxon>
        <taxon>Fungi</taxon>
        <taxon>Dikarya</taxon>
        <taxon>Ascomycota</taxon>
        <taxon>Pezizomycotina</taxon>
        <taxon>Eurotiomycetes</taxon>
        <taxon>Chaetothyriomycetidae</taxon>
        <taxon>Chaetothyriales</taxon>
        <taxon>Herpotrichiellaceae</taxon>
        <taxon>Cladophialophora</taxon>
    </lineage>
</organism>
<dbReference type="PRINTS" id="PR00463">
    <property type="entry name" value="EP450I"/>
</dbReference>
<feature type="transmembrane region" description="Helical" evidence="17">
    <location>
        <begin position="724"/>
        <end position="742"/>
    </location>
</feature>
<evidence type="ECO:0000256" key="14">
    <source>
        <dbReference type="PIRSR" id="PIRSR602401-1"/>
    </source>
</evidence>
<feature type="binding site" evidence="16">
    <location>
        <position position="761"/>
    </location>
    <ligand>
        <name>Zn(2+)</name>
        <dbReference type="ChEBI" id="CHEBI:29105"/>
        <note>catalytic</note>
    </ligand>
</feature>
<evidence type="ECO:0000256" key="2">
    <source>
        <dbReference type="ARBA" id="ARBA00004141"/>
    </source>
</evidence>
<keyword evidence="5 14" id="KW-0349">Heme</keyword>
<dbReference type="eggNOG" id="KOG0156">
    <property type="taxonomic scope" value="Eukaryota"/>
</dbReference>
<protein>
    <submittedName>
        <fullName evidence="18">Putative P450 monooxygenase</fullName>
    </submittedName>
</protein>
<comment type="cofactor">
    <cofactor evidence="16">
        <name>Zn(2+)</name>
        <dbReference type="ChEBI" id="CHEBI:29105"/>
    </cofactor>
</comment>
<evidence type="ECO:0000256" key="4">
    <source>
        <dbReference type="ARBA" id="ARBA00010617"/>
    </source>
</evidence>